<evidence type="ECO:0000313" key="13">
    <source>
        <dbReference type="EMBL" id="CAB1130275.1"/>
    </source>
</evidence>
<protein>
    <recommendedName>
        <fullName evidence="12">Membrane insertase YidC/Oxa/ALB C-terminal domain-containing protein</fullName>
    </recommendedName>
</protein>
<feature type="transmembrane region" description="Helical" evidence="11">
    <location>
        <begin position="134"/>
        <end position="150"/>
    </location>
</feature>
<dbReference type="Proteomes" id="UP000503399">
    <property type="component" value="Chromosome"/>
</dbReference>
<reference evidence="13 14" key="1">
    <citation type="submission" date="2020-02" db="EMBL/GenBank/DDBJ databases">
        <authorList>
            <person name="Hogendoorn C."/>
        </authorList>
    </citation>
    <scope>NUCLEOTIDE SEQUENCE [LARGE SCALE GENOMIC DNA]</scope>
    <source>
        <strain evidence="13">R501</strain>
    </source>
</reference>
<evidence type="ECO:0000259" key="12">
    <source>
        <dbReference type="Pfam" id="PF02096"/>
    </source>
</evidence>
<dbReference type="KEGG" id="hfv:R50_2786"/>
<evidence type="ECO:0000256" key="6">
    <source>
        <dbReference type="ARBA" id="ARBA00022989"/>
    </source>
</evidence>
<gene>
    <name evidence="13" type="ORF">R50_2786</name>
</gene>
<comment type="similarity">
    <text evidence="9">Belongs to the OXA1/ALB3/YidC family.</text>
</comment>
<evidence type="ECO:0000313" key="14">
    <source>
        <dbReference type="Proteomes" id="UP000503399"/>
    </source>
</evidence>
<feature type="domain" description="Membrane insertase YidC/Oxa/ALB C-terminal" evidence="12">
    <location>
        <begin position="26"/>
        <end position="208"/>
    </location>
</feature>
<feature type="compositionally biased region" description="Low complexity" evidence="10">
    <location>
        <begin position="245"/>
        <end position="282"/>
    </location>
</feature>
<dbReference type="GO" id="GO:0032977">
    <property type="term" value="F:membrane insertase activity"/>
    <property type="evidence" value="ECO:0007669"/>
    <property type="project" value="InterPro"/>
</dbReference>
<dbReference type="InterPro" id="IPR047196">
    <property type="entry name" value="YidC_ALB_C"/>
</dbReference>
<dbReference type="InterPro" id="IPR001708">
    <property type="entry name" value="YidC/ALB3/OXA1/COX18"/>
</dbReference>
<sequence>MAIWSGFLDILRAGLTTFTQLGGGNYVVGVILLTVAVRLVLLPLGLTQIRSMQKMARLAPRQQELRIKHKDDPQKFQMELMALYREEGVNPASGCLPLLLQLPVMYGLFEVLRTYPYHVGHGLLWLQNLNQPDPYYVLPVLVAVTTFLVQKQAFAITPPQPGTEGSQKMMLWMMPVVLGYAAARFGSGLSLYYVFSNIFQIGQTALFMRPAAAKPAAAVPLATRPVVRAPGGPALQSPPAPAPEAAPEEPAAPAPVAAAPVPEGGGPAAVPEAGGRPASGTRKGSGHKGKRSRRKSGRG</sequence>
<evidence type="ECO:0000256" key="2">
    <source>
        <dbReference type="ARBA" id="ARBA00022448"/>
    </source>
</evidence>
<evidence type="ECO:0000256" key="9">
    <source>
        <dbReference type="RuleBase" id="RU003945"/>
    </source>
</evidence>
<name>A0A6F8ZLD3_9FIRM</name>
<dbReference type="PANTHER" id="PTHR12428">
    <property type="entry name" value="OXA1"/>
    <property type="match status" value="1"/>
</dbReference>
<dbReference type="GO" id="GO:0051205">
    <property type="term" value="P:protein insertion into membrane"/>
    <property type="evidence" value="ECO:0007669"/>
    <property type="project" value="TreeGrafter"/>
</dbReference>
<evidence type="ECO:0000256" key="3">
    <source>
        <dbReference type="ARBA" id="ARBA00022475"/>
    </source>
</evidence>
<organism evidence="13 14">
    <name type="scientific">Candidatus Hydrogenisulfobacillus filiaventi</name>
    <dbReference type="NCBI Taxonomy" id="2707344"/>
    <lineage>
        <taxon>Bacteria</taxon>
        <taxon>Bacillati</taxon>
        <taxon>Bacillota</taxon>
        <taxon>Clostridia</taxon>
        <taxon>Eubacteriales</taxon>
        <taxon>Clostridiales Family XVII. Incertae Sedis</taxon>
        <taxon>Candidatus Hydrogenisulfobacillus</taxon>
    </lineage>
</organism>
<feature type="compositionally biased region" description="Basic residues" evidence="10">
    <location>
        <begin position="284"/>
        <end position="299"/>
    </location>
</feature>
<evidence type="ECO:0000256" key="7">
    <source>
        <dbReference type="ARBA" id="ARBA00023136"/>
    </source>
</evidence>
<proteinExistence type="inferred from homology"/>
<keyword evidence="8" id="KW-0143">Chaperone</keyword>
<evidence type="ECO:0000256" key="5">
    <source>
        <dbReference type="ARBA" id="ARBA00022927"/>
    </source>
</evidence>
<accession>A0A6F8ZLD3</accession>
<dbReference type="PANTHER" id="PTHR12428:SF65">
    <property type="entry name" value="CYTOCHROME C OXIDASE ASSEMBLY PROTEIN COX18, MITOCHONDRIAL"/>
    <property type="match status" value="1"/>
</dbReference>
<keyword evidence="3" id="KW-1003">Cell membrane</keyword>
<keyword evidence="5" id="KW-0653">Protein transport</keyword>
<feature type="region of interest" description="Disordered" evidence="10">
    <location>
        <begin position="230"/>
        <end position="299"/>
    </location>
</feature>
<evidence type="ECO:0000256" key="4">
    <source>
        <dbReference type="ARBA" id="ARBA00022692"/>
    </source>
</evidence>
<keyword evidence="6 11" id="KW-1133">Transmembrane helix</keyword>
<evidence type="ECO:0000256" key="8">
    <source>
        <dbReference type="ARBA" id="ARBA00023186"/>
    </source>
</evidence>
<feature type="transmembrane region" description="Helical" evidence="11">
    <location>
        <begin position="171"/>
        <end position="195"/>
    </location>
</feature>
<evidence type="ECO:0000256" key="10">
    <source>
        <dbReference type="SAM" id="MobiDB-lite"/>
    </source>
</evidence>
<evidence type="ECO:0000256" key="1">
    <source>
        <dbReference type="ARBA" id="ARBA00004651"/>
    </source>
</evidence>
<dbReference type="GO" id="GO:0005886">
    <property type="term" value="C:plasma membrane"/>
    <property type="evidence" value="ECO:0007669"/>
    <property type="project" value="UniProtKB-SubCell"/>
</dbReference>
<dbReference type="EMBL" id="LR778114">
    <property type="protein sequence ID" value="CAB1130275.1"/>
    <property type="molecule type" value="Genomic_DNA"/>
</dbReference>
<dbReference type="GO" id="GO:0015031">
    <property type="term" value="P:protein transport"/>
    <property type="evidence" value="ECO:0007669"/>
    <property type="project" value="UniProtKB-KW"/>
</dbReference>
<dbReference type="NCBIfam" id="TIGR03592">
    <property type="entry name" value="yidC_oxa1_cterm"/>
    <property type="match status" value="1"/>
</dbReference>
<dbReference type="CDD" id="cd20070">
    <property type="entry name" value="5TM_YidC_Alb3"/>
    <property type="match status" value="1"/>
</dbReference>
<keyword evidence="14" id="KW-1185">Reference proteome</keyword>
<dbReference type="Pfam" id="PF02096">
    <property type="entry name" value="60KD_IMP"/>
    <property type="match status" value="1"/>
</dbReference>
<evidence type="ECO:0000256" key="11">
    <source>
        <dbReference type="SAM" id="Phobius"/>
    </source>
</evidence>
<keyword evidence="2" id="KW-0813">Transport</keyword>
<keyword evidence="7 11" id="KW-0472">Membrane</keyword>
<dbReference type="AlphaFoldDB" id="A0A6F8ZLD3"/>
<dbReference type="InterPro" id="IPR028055">
    <property type="entry name" value="YidC/Oxa/ALB_C"/>
</dbReference>
<feature type="transmembrane region" description="Helical" evidence="11">
    <location>
        <begin position="26"/>
        <end position="47"/>
    </location>
</feature>
<comment type="subcellular location">
    <subcellularLocation>
        <location evidence="1">Cell membrane</location>
        <topology evidence="1">Multi-pass membrane protein</topology>
    </subcellularLocation>
    <subcellularLocation>
        <location evidence="9">Membrane</location>
        <topology evidence="9">Multi-pass membrane protein</topology>
    </subcellularLocation>
</comment>
<keyword evidence="4 9" id="KW-0812">Transmembrane</keyword>
<dbReference type="PRINTS" id="PR00701">
    <property type="entry name" value="60KDINNERMP"/>
</dbReference>